<name>U3U5A3_9GAMM</name>
<dbReference type="GO" id="GO:0012505">
    <property type="term" value="C:endomembrane system"/>
    <property type="evidence" value="ECO:0007669"/>
    <property type="project" value="UniProtKB-SubCell"/>
</dbReference>
<comment type="function">
    <text evidence="12">Component of the F(0) channel, it forms part of the peripheral stalk, linking F(1) to F(0). The b'-subunit is a diverged and duplicated form of b found in plants and photosynthetic bacteria.</text>
</comment>
<reference evidence="17 18" key="1">
    <citation type="submission" date="2012-10" db="EMBL/GenBank/DDBJ databases">
        <title>Genome sequence of the symbiont of the pentatomidae stink bug Halyomorpha halys.</title>
        <authorList>
            <person name="Kobayashi H."/>
            <person name="Fujii-Muramatsu R."/>
            <person name="Takeishi K."/>
            <person name="Noda H."/>
        </authorList>
    </citation>
    <scope>NUCLEOTIDE SEQUENCE [LARGE SCALE GENOMIC DNA]</scope>
</reference>
<evidence type="ECO:0000256" key="2">
    <source>
        <dbReference type="ARBA" id="ARBA00022448"/>
    </source>
</evidence>
<proteinExistence type="inferred from homology"/>
<dbReference type="GO" id="GO:0045259">
    <property type="term" value="C:proton-transporting ATP synthase complex"/>
    <property type="evidence" value="ECO:0007669"/>
    <property type="project" value="UniProtKB-KW"/>
</dbReference>
<evidence type="ECO:0000256" key="16">
    <source>
        <dbReference type="SAM" id="Coils"/>
    </source>
</evidence>
<evidence type="ECO:0000256" key="10">
    <source>
        <dbReference type="ARBA" id="ARBA00023310"/>
    </source>
</evidence>
<keyword evidence="6 15" id="KW-0375">Hydrogen ion transport</keyword>
<evidence type="ECO:0000256" key="12">
    <source>
        <dbReference type="ARBA" id="ARBA00025614"/>
    </source>
</evidence>
<keyword evidence="9" id="KW-0472">Membrane</keyword>
<evidence type="ECO:0000256" key="13">
    <source>
        <dbReference type="ARBA" id="ARBA00026054"/>
    </source>
</evidence>
<keyword evidence="5 15" id="KW-0812">Transmembrane</keyword>
<protein>
    <submittedName>
        <fullName evidence="17">AtpF protein</fullName>
    </submittedName>
</protein>
<dbReference type="AlphaFoldDB" id="U3U5A3"/>
<comment type="subcellular location">
    <subcellularLocation>
        <location evidence="14">Endomembrane system</location>
        <topology evidence="14">Single-pass membrane protein</topology>
    </subcellularLocation>
</comment>
<evidence type="ECO:0000256" key="1">
    <source>
        <dbReference type="ARBA" id="ARBA00005513"/>
    </source>
</evidence>
<evidence type="ECO:0000256" key="3">
    <source>
        <dbReference type="ARBA" id="ARBA00022475"/>
    </source>
</evidence>
<keyword evidence="3" id="KW-1003">Cell membrane</keyword>
<dbReference type="GO" id="GO:0015986">
    <property type="term" value="P:proton motive force-driven ATP synthesis"/>
    <property type="evidence" value="ECO:0007669"/>
    <property type="project" value="InterPro"/>
</dbReference>
<gene>
    <name evidence="17" type="primary">atpF</name>
    <name evidence="17" type="ORF">HHS_00450</name>
</gene>
<dbReference type="Pfam" id="PF00430">
    <property type="entry name" value="ATP-synt_B"/>
    <property type="match status" value="1"/>
</dbReference>
<evidence type="ECO:0000256" key="9">
    <source>
        <dbReference type="ARBA" id="ARBA00023136"/>
    </source>
</evidence>
<evidence type="ECO:0000256" key="6">
    <source>
        <dbReference type="ARBA" id="ARBA00022781"/>
    </source>
</evidence>
<comment type="subunit">
    <text evidence="13">F-type ATPases have 2 components, F(1) - the catalytic core - and F(0) - the membrane proton channel. F(1) has five subunits: alpha(3), beta(3), gamma(1), delta(1), epsilon(1). F(0) has four main subunits: a(1), b(2) and c(10-14). The alpha and beta chains form an alternating ring which encloses part of the gamma chain. F(1) is attached to F(0) by a central stalk formed by the gamma and epsilon chains, while a peripheral stalk is formed by the delta and b chains.</text>
</comment>
<keyword evidence="7" id="KW-1133">Transmembrane helix</keyword>
<dbReference type="PANTHER" id="PTHR33445:SF1">
    <property type="entry name" value="ATP SYNTHASE SUBUNIT B"/>
    <property type="match status" value="1"/>
</dbReference>
<dbReference type="InterPro" id="IPR050059">
    <property type="entry name" value="ATP_synthase_B_chain"/>
</dbReference>
<dbReference type="PANTHER" id="PTHR33445">
    <property type="entry name" value="ATP SYNTHASE SUBUNIT B', CHLOROPLASTIC"/>
    <property type="match status" value="1"/>
</dbReference>
<keyword evidence="18" id="KW-1185">Reference proteome</keyword>
<sequence length="135" mass="15473">MKYIWPPIMAAIEKRQKEIAEEFASVERAKKDLQRANADAIEKVNKAINQALLITEQANQSRLQILHEAKIEAEAERMRIIAQAQSIITVELLRVREELHKKVSMLVLTGVNKIIERSMDETIDSDIIDKLISKL</sequence>
<keyword evidence="10" id="KW-0066">ATP synthesis</keyword>
<dbReference type="GO" id="GO:0046961">
    <property type="term" value="F:proton-transporting ATPase activity, rotational mechanism"/>
    <property type="evidence" value="ECO:0007669"/>
    <property type="project" value="TreeGrafter"/>
</dbReference>
<evidence type="ECO:0000256" key="4">
    <source>
        <dbReference type="ARBA" id="ARBA00022547"/>
    </source>
</evidence>
<evidence type="ECO:0000256" key="8">
    <source>
        <dbReference type="ARBA" id="ARBA00023065"/>
    </source>
</evidence>
<evidence type="ECO:0000313" key="18">
    <source>
        <dbReference type="Proteomes" id="UP000016900"/>
    </source>
</evidence>
<comment type="similarity">
    <text evidence="1 15">Belongs to the ATPase B chain family.</text>
</comment>
<dbReference type="EMBL" id="AP012554">
    <property type="protein sequence ID" value="BAO00015.1"/>
    <property type="molecule type" value="Genomic_DNA"/>
</dbReference>
<dbReference type="STRING" id="1235990.BMSBPS_0510"/>
<keyword evidence="4 15" id="KW-0138">CF(0)</keyword>
<evidence type="ECO:0000256" key="11">
    <source>
        <dbReference type="ARBA" id="ARBA00025198"/>
    </source>
</evidence>
<keyword evidence="16" id="KW-0175">Coiled coil</keyword>
<dbReference type="eggNOG" id="COG0711">
    <property type="taxonomic scope" value="Bacteria"/>
</dbReference>
<keyword evidence="2 15" id="KW-0813">Transport</keyword>
<accession>U3U5A3</accession>
<evidence type="ECO:0000313" key="17">
    <source>
        <dbReference type="EMBL" id="BAO00015.1"/>
    </source>
</evidence>
<evidence type="ECO:0000256" key="5">
    <source>
        <dbReference type="ARBA" id="ARBA00022692"/>
    </source>
</evidence>
<keyword evidence="8 15" id="KW-0406">Ion transport</keyword>
<evidence type="ECO:0000256" key="14">
    <source>
        <dbReference type="ARBA" id="ARBA00037847"/>
    </source>
</evidence>
<evidence type="ECO:0000256" key="15">
    <source>
        <dbReference type="RuleBase" id="RU003848"/>
    </source>
</evidence>
<dbReference type="Proteomes" id="UP000016900">
    <property type="component" value="Chromosome"/>
</dbReference>
<evidence type="ECO:0000256" key="7">
    <source>
        <dbReference type="ARBA" id="ARBA00022989"/>
    </source>
</evidence>
<dbReference type="CDD" id="cd06503">
    <property type="entry name" value="ATP-synt_Fo_b"/>
    <property type="match status" value="1"/>
</dbReference>
<dbReference type="InterPro" id="IPR005864">
    <property type="entry name" value="ATP_synth_F0_bsu_bac"/>
</dbReference>
<dbReference type="NCBIfam" id="TIGR01144">
    <property type="entry name" value="ATP_synt_b"/>
    <property type="match status" value="1"/>
</dbReference>
<dbReference type="InterPro" id="IPR028987">
    <property type="entry name" value="ATP_synth_B-like_membr_sf"/>
</dbReference>
<dbReference type="SUPFAM" id="SSF81573">
    <property type="entry name" value="F1F0 ATP synthase subunit B, membrane domain"/>
    <property type="match status" value="1"/>
</dbReference>
<dbReference type="KEGG" id="hhs:HHS_00450"/>
<comment type="function">
    <text evidence="11">F(1)F(0) ATP synthase produces ATP from ADP in the presence of a proton or sodium gradient. F-type ATPases consist of two structural domains, F(1) containing the extramembraneous catalytic core and F(0) containing the membrane proton channel, linked together by a central stalk and a peripheral stalk. During catalysis, ATP synthesis in the catalytic domain of F(1) is coupled via a rotary mechanism of the central stalk subunits to proton translocation.</text>
</comment>
<feature type="coiled-coil region" evidence="16">
    <location>
        <begin position="16"/>
        <end position="50"/>
    </location>
</feature>
<dbReference type="PATRIC" id="fig|1235990.3.peg.46"/>
<organism evidence="17 18">
    <name type="scientific">Candidatus Pantoea carbekii</name>
    <dbReference type="NCBI Taxonomy" id="1235990"/>
    <lineage>
        <taxon>Bacteria</taxon>
        <taxon>Pseudomonadati</taxon>
        <taxon>Pseudomonadota</taxon>
        <taxon>Gammaproteobacteria</taxon>
        <taxon>Enterobacterales</taxon>
        <taxon>Erwiniaceae</taxon>
        <taxon>Pantoea</taxon>
    </lineage>
</organism>
<dbReference type="Gene3D" id="1.20.5.620">
    <property type="entry name" value="F1F0 ATP synthase subunit B, membrane domain"/>
    <property type="match status" value="1"/>
</dbReference>
<dbReference type="InterPro" id="IPR002146">
    <property type="entry name" value="ATP_synth_b/b'su_bac/chlpt"/>
</dbReference>